<organism evidence="2 3">
    <name type="scientific">Leptospira interrogans serovar Manilae</name>
    <dbReference type="NCBI Taxonomy" id="214675"/>
    <lineage>
        <taxon>Bacteria</taxon>
        <taxon>Pseudomonadati</taxon>
        <taxon>Spirochaetota</taxon>
        <taxon>Spirochaetia</taxon>
        <taxon>Leptospirales</taxon>
        <taxon>Leptospiraceae</taxon>
        <taxon>Leptospira</taxon>
    </lineage>
</organism>
<evidence type="ECO:0000256" key="1">
    <source>
        <dbReference type="SAM" id="Phobius"/>
    </source>
</evidence>
<sequence length="163" mass="18963">MNGFKTIVHLCGYLIVFYLSPVHFYCLIIKYEYDLGVFYTEHPQSDSMAMDRYIAFCEQNDLTTYIEPSLKVKNFVQDLTKTYPQLNDWPEDDIDNCPWSNDFDISEGHVIISMSFSRAEEISNLIIQLATKYGLVGIDPQSGAIFTAPANLYISKKPWWKFW</sequence>
<keyword evidence="1" id="KW-1133">Transmembrane helix</keyword>
<comment type="caution">
    <text evidence="2">The sequence shown here is derived from an EMBL/GenBank/DDBJ whole genome shotgun (WGS) entry which is preliminary data.</text>
</comment>
<dbReference type="AlphaFoldDB" id="A0AAQ1SP16"/>
<keyword evidence="1" id="KW-0812">Transmembrane</keyword>
<evidence type="ECO:0000313" key="3">
    <source>
        <dbReference type="Proteomes" id="UP000234460"/>
    </source>
</evidence>
<dbReference type="Proteomes" id="UP000234460">
    <property type="component" value="Chromosome LMANV2"/>
</dbReference>
<keyword evidence="1" id="KW-0472">Membrane</keyword>
<feature type="transmembrane region" description="Helical" evidence="1">
    <location>
        <begin position="6"/>
        <end position="28"/>
    </location>
</feature>
<reference evidence="2 3" key="1">
    <citation type="submission" date="2017-11" db="EMBL/GenBank/DDBJ databases">
        <authorList>
            <person name="Lechat P."/>
        </authorList>
    </citation>
    <scope>NUCLEOTIDE SEQUENCE [LARGE SCALE GENOMIC DNA]</scope>
    <source>
        <strain evidence="2">L495</strain>
    </source>
</reference>
<gene>
    <name evidence="2" type="ORF">LMANV2_330144</name>
</gene>
<protein>
    <submittedName>
        <fullName evidence="2">Uncharacterized protein</fullName>
    </submittedName>
</protein>
<proteinExistence type="predicted"/>
<evidence type="ECO:0000313" key="2">
    <source>
        <dbReference type="EMBL" id="SOR61792.1"/>
    </source>
</evidence>
<dbReference type="EMBL" id="OEJX01000027">
    <property type="protein sequence ID" value="SOR61792.1"/>
    <property type="molecule type" value="Genomic_DNA"/>
</dbReference>
<name>A0AAQ1SP16_LEPIR</name>
<accession>A0AAQ1SP16</accession>